<evidence type="ECO:0000313" key="1">
    <source>
        <dbReference type="EMBL" id="CAF5123206.1"/>
    </source>
</evidence>
<comment type="caution">
    <text evidence="1">The sequence shown here is derived from an EMBL/GenBank/DDBJ whole genome shotgun (WGS) entry which is preliminary data.</text>
</comment>
<proteinExistence type="predicted"/>
<evidence type="ECO:0000313" key="2">
    <source>
        <dbReference type="Proteomes" id="UP000681967"/>
    </source>
</evidence>
<organism evidence="1 2">
    <name type="scientific">Rotaria magnacalcarata</name>
    <dbReference type="NCBI Taxonomy" id="392030"/>
    <lineage>
        <taxon>Eukaryota</taxon>
        <taxon>Metazoa</taxon>
        <taxon>Spiralia</taxon>
        <taxon>Gnathifera</taxon>
        <taxon>Rotifera</taxon>
        <taxon>Eurotatoria</taxon>
        <taxon>Bdelloidea</taxon>
        <taxon>Philodinida</taxon>
        <taxon>Philodinidae</taxon>
        <taxon>Rotaria</taxon>
    </lineage>
</organism>
<dbReference type="Gene3D" id="2.60.120.200">
    <property type="match status" value="1"/>
</dbReference>
<gene>
    <name evidence="1" type="ORF">BYL167_LOCUS67375</name>
</gene>
<dbReference type="Proteomes" id="UP000681967">
    <property type="component" value="Unassembled WGS sequence"/>
</dbReference>
<accession>A0A8S3FJQ0</accession>
<reference evidence="1" key="1">
    <citation type="submission" date="2021-02" db="EMBL/GenBank/DDBJ databases">
        <authorList>
            <person name="Nowell W R."/>
        </authorList>
    </citation>
    <scope>NUCLEOTIDE SEQUENCE</scope>
</reference>
<dbReference type="EMBL" id="CAJOBH010245355">
    <property type="protein sequence ID" value="CAF5123206.1"/>
    <property type="molecule type" value="Genomic_DNA"/>
</dbReference>
<dbReference type="AlphaFoldDB" id="A0A8S3FJQ0"/>
<protein>
    <submittedName>
        <fullName evidence="1">Uncharacterized protein</fullName>
    </submittedName>
</protein>
<sequence length="67" mass="7838">MTEMFYISTVYIGKLDSYVKEQFSNVDGAHFIGCIENVMLNKQSIVKLEHVNQLDRLINTCRIIERK</sequence>
<name>A0A8S3FJQ0_9BILA</name>
<feature type="non-terminal residue" evidence="1">
    <location>
        <position position="67"/>
    </location>
</feature>